<accession>A0ABV9L5N4</accession>
<evidence type="ECO:0008006" key="4">
    <source>
        <dbReference type="Google" id="ProtNLM"/>
    </source>
</evidence>
<dbReference type="EMBL" id="JBHSHB010000005">
    <property type="protein sequence ID" value="MFC4688963.1"/>
    <property type="molecule type" value="Genomic_DNA"/>
</dbReference>
<gene>
    <name evidence="2" type="ORF">ACFO5T_00840</name>
</gene>
<protein>
    <recommendedName>
        <fullName evidence="4">DUF5658 domain-containing protein</fullName>
    </recommendedName>
</protein>
<comment type="caution">
    <text evidence="2">The sequence shown here is derived from an EMBL/GenBank/DDBJ whole genome shotgun (WGS) entry which is preliminary data.</text>
</comment>
<keyword evidence="1" id="KW-0472">Membrane</keyword>
<organism evidence="2 3">
    <name type="scientific">Dokdonia genika</name>
    <dbReference type="NCBI Taxonomy" id="308113"/>
    <lineage>
        <taxon>Bacteria</taxon>
        <taxon>Pseudomonadati</taxon>
        <taxon>Bacteroidota</taxon>
        <taxon>Flavobacteriia</taxon>
        <taxon>Flavobacteriales</taxon>
        <taxon>Flavobacteriaceae</taxon>
        <taxon>Dokdonia</taxon>
    </lineage>
</organism>
<name>A0ABV9L5N4_9FLAO</name>
<feature type="transmembrane region" description="Helical" evidence="1">
    <location>
        <begin position="87"/>
        <end position="109"/>
    </location>
</feature>
<feature type="transmembrane region" description="Helical" evidence="1">
    <location>
        <begin position="9"/>
        <end position="29"/>
    </location>
</feature>
<evidence type="ECO:0000256" key="1">
    <source>
        <dbReference type="SAM" id="Phobius"/>
    </source>
</evidence>
<dbReference type="RefSeq" id="WP_380031246.1">
    <property type="nucleotide sequence ID" value="NZ_JBHSHB010000005.1"/>
</dbReference>
<feature type="transmembrane region" description="Helical" evidence="1">
    <location>
        <begin position="56"/>
        <end position="75"/>
    </location>
</feature>
<evidence type="ECO:0000313" key="3">
    <source>
        <dbReference type="Proteomes" id="UP001595878"/>
    </source>
</evidence>
<keyword evidence="1" id="KW-0812">Transmembrane</keyword>
<keyword evidence="3" id="KW-1185">Reference proteome</keyword>
<keyword evidence="1" id="KW-1133">Transmembrane helix</keyword>
<dbReference type="Proteomes" id="UP001595878">
    <property type="component" value="Unassembled WGS sequence"/>
</dbReference>
<reference evidence="3" key="1">
    <citation type="journal article" date="2019" name="Int. J. Syst. Evol. Microbiol.">
        <title>The Global Catalogue of Microorganisms (GCM) 10K type strain sequencing project: providing services to taxonomists for standard genome sequencing and annotation.</title>
        <authorList>
            <consortium name="The Broad Institute Genomics Platform"/>
            <consortium name="The Broad Institute Genome Sequencing Center for Infectious Disease"/>
            <person name="Wu L."/>
            <person name="Ma J."/>
        </authorList>
    </citation>
    <scope>NUCLEOTIDE SEQUENCE [LARGE SCALE GENOMIC DNA]</scope>
    <source>
        <strain evidence="3">CGMCC 4.7427</strain>
    </source>
</reference>
<sequence length="110" mass="13331">MKIEKVKQLTYSIGFLIFGWLFYFLINYLNYSDFMEQFREYPGLSVCFPRRGKYDIIWFKLIAIGFGIISLYLNYKSKPLNRKKLRIFLSLLLLIMSIFAFPNLIWQYLI</sequence>
<proteinExistence type="predicted"/>
<evidence type="ECO:0000313" key="2">
    <source>
        <dbReference type="EMBL" id="MFC4688963.1"/>
    </source>
</evidence>